<dbReference type="EMBL" id="JAEAOA010001832">
    <property type="protein sequence ID" value="KAK3608352.1"/>
    <property type="molecule type" value="Genomic_DNA"/>
</dbReference>
<dbReference type="FunFam" id="3.30.200.20:FF:000042">
    <property type="entry name" value="Aurora kinase A"/>
    <property type="match status" value="1"/>
</dbReference>
<comment type="caution">
    <text evidence="9">The sequence shown here is derived from an EMBL/GenBank/DDBJ whole genome shotgun (WGS) entry which is preliminary data.</text>
</comment>
<feature type="region of interest" description="Disordered" evidence="7">
    <location>
        <begin position="419"/>
        <end position="451"/>
    </location>
</feature>
<feature type="region of interest" description="Disordered" evidence="7">
    <location>
        <begin position="316"/>
        <end position="356"/>
    </location>
</feature>
<accession>A0AAE0TDF2</accession>
<keyword evidence="4" id="KW-0418">Kinase</keyword>
<evidence type="ECO:0000313" key="10">
    <source>
        <dbReference type="Proteomes" id="UP001195483"/>
    </source>
</evidence>
<feature type="compositionally biased region" description="Polar residues" evidence="7">
    <location>
        <begin position="564"/>
        <end position="583"/>
    </location>
</feature>
<dbReference type="SUPFAM" id="SSF56112">
    <property type="entry name" value="Protein kinase-like (PK-like)"/>
    <property type="match status" value="1"/>
</dbReference>
<dbReference type="GO" id="GO:0050321">
    <property type="term" value="F:tau-protein kinase activity"/>
    <property type="evidence" value="ECO:0007669"/>
    <property type="project" value="TreeGrafter"/>
</dbReference>
<keyword evidence="10" id="KW-1185">Reference proteome</keyword>
<feature type="binding site" evidence="6">
    <location>
        <position position="74"/>
    </location>
    <ligand>
        <name>ATP</name>
        <dbReference type="ChEBI" id="CHEBI:30616"/>
    </ligand>
</feature>
<reference evidence="9" key="3">
    <citation type="submission" date="2023-05" db="EMBL/GenBank/DDBJ databases">
        <authorList>
            <person name="Smith C.H."/>
        </authorList>
    </citation>
    <scope>NUCLEOTIDE SEQUENCE</scope>
    <source>
        <strain evidence="9">CHS0354</strain>
        <tissue evidence="9">Mantle</tissue>
    </source>
</reference>
<dbReference type="GO" id="GO:0005524">
    <property type="term" value="F:ATP binding"/>
    <property type="evidence" value="ECO:0007669"/>
    <property type="project" value="UniProtKB-UniRule"/>
</dbReference>
<evidence type="ECO:0000256" key="4">
    <source>
        <dbReference type="ARBA" id="ARBA00022777"/>
    </source>
</evidence>
<proteinExistence type="predicted"/>
<reference evidence="9" key="1">
    <citation type="journal article" date="2021" name="Genome Biol. Evol.">
        <title>A High-Quality Reference Genome for a Parasitic Bivalve with Doubly Uniparental Inheritance (Bivalvia: Unionida).</title>
        <authorList>
            <person name="Smith C.H."/>
        </authorList>
    </citation>
    <scope>NUCLEOTIDE SEQUENCE</scope>
    <source>
        <strain evidence="9">CHS0354</strain>
    </source>
</reference>
<dbReference type="GO" id="GO:0005737">
    <property type="term" value="C:cytoplasm"/>
    <property type="evidence" value="ECO:0007669"/>
    <property type="project" value="TreeGrafter"/>
</dbReference>
<dbReference type="PANTHER" id="PTHR24346:SF93">
    <property type="entry name" value="NUAK FAMILY SNF1-LIKE KINASE 1"/>
    <property type="match status" value="1"/>
</dbReference>
<dbReference type="GO" id="GO:0035556">
    <property type="term" value="P:intracellular signal transduction"/>
    <property type="evidence" value="ECO:0007669"/>
    <property type="project" value="TreeGrafter"/>
</dbReference>
<reference evidence="9" key="2">
    <citation type="journal article" date="2021" name="Genome Biol. Evol.">
        <title>Developing a high-quality reference genome for a parasitic bivalve with doubly uniparental inheritance (Bivalvia: Unionida).</title>
        <authorList>
            <person name="Smith C.H."/>
        </authorList>
    </citation>
    <scope>NUCLEOTIDE SEQUENCE</scope>
    <source>
        <strain evidence="9">CHS0354</strain>
        <tissue evidence="9">Mantle</tissue>
    </source>
</reference>
<dbReference type="SMART" id="SM00220">
    <property type="entry name" value="S_TKc"/>
    <property type="match status" value="1"/>
</dbReference>
<name>A0AAE0TDF2_9BIVA</name>
<feature type="region of interest" description="Disordered" evidence="7">
    <location>
        <begin position="564"/>
        <end position="603"/>
    </location>
</feature>
<dbReference type="GO" id="GO:0000226">
    <property type="term" value="P:microtubule cytoskeleton organization"/>
    <property type="evidence" value="ECO:0007669"/>
    <property type="project" value="TreeGrafter"/>
</dbReference>
<evidence type="ECO:0000256" key="5">
    <source>
        <dbReference type="ARBA" id="ARBA00022840"/>
    </source>
</evidence>
<dbReference type="Proteomes" id="UP001195483">
    <property type="component" value="Unassembled WGS sequence"/>
</dbReference>
<organism evidence="9 10">
    <name type="scientific">Potamilus streckersoni</name>
    <dbReference type="NCBI Taxonomy" id="2493646"/>
    <lineage>
        <taxon>Eukaryota</taxon>
        <taxon>Metazoa</taxon>
        <taxon>Spiralia</taxon>
        <taxon>Lophotrochozoa</taxon>
        <taxon>Mollusca</taxon>
        <taxon>Bivalvia</taxon>
        <taxon>Autobranchia</taxon>
        <taxon>Heteroconchia</taxon>
        <taxon>Palaeoheterodonta</taxon>
        <taxon>Unionida</taxon>
        <taxon>Unionoidea</taxon>
        <taxon>Unionidae</taxon>
        <taxon>Ambleminae</taxon>
        <taxon>Lampsilini</taxon>
        <taxon>Potamilus</taxon>
    </lineage>
</organism>
<evidence type="ECO:0000256" key="3">
    <source>
        <dbReference type="ARBA" id="ARBA00022741"/>
    </source>
</evidence>
<feature type="domain" description="Protein kinase" evidence="8">
    <location>
        <begin position="41"/>
        <end position="292"/>
    </location>
</feature>
<dbReference type="FunFam" id="1.10.510.10:FF:001698">
    <property type="entry name" value="NUAK family, SNF1-like kinase, 1b"/>
    <property type="match status" value="1"/>
</dbReference>
<feature type="compositionally biased region" description="Basic and acidic residues" evidence="7">
    <location>
        <begin position="437"/>
        <end position="451"/>
    </location>
</feature>
<dbReference type="Pfam" id="PF00069">
    <property type="entry name" value="Pkinase"/>
    <property type="match status" value="1"/>
</dbReference>
<dbReference type="PROSITE" id="PS00107">
    <property type="entry name" value="PROTEIN_KINASE_ATP"/>
    <property type="match status" value="1"/>
</dbReference>
<keyword evidence="1" id="KW-0723">Serine/threonine-protein kinase</keyword>
<dbReference type="CDD" id="cd14073">
    <property type="entry name" value="STKc_NUAK"/>
    <property type="match status" value="1"/>
</dbReference>
<dbReference type="PROSITE" id="PS50011">
    <property type="entry name" value="PROTEIN_KINASE_DOM"/>
    <property type="match status" value="1"/>
</dbReference>
<sequence>MPAQSMGTEEMECGAYGVTVVPSGDSGPIIHAHRHNLKNRFELVKTLGEGTYGKVKLAVDRTVGEEVAIKYIKKNKIQDEHDLGRIKREIKIMSSLSHPHIVNVREVFEDKDRIILVMDCANGGELYDYINDRSRLPEKEARRIFRQIVSAVSYCHQNGIVHRDLKLENIVLDQEGNVKIADFGLSNFYDNKDFLKTFCGSPLYASPEIVNGQPYYGPEVDCWSLGVVLYTLAYGSMPFDGKDFRILRKQITSGDYYEPAKPSEAAGLIRHLLTVNPMKRAAMEDILNHWWVNMGYKQTPDTRPYPNLQVLKPVSRCQNQGTSSSSESEGELETSQQPKPAQPLKGILKKPKIADPREGSKIVKENLNPFQSCNTESFCVSGATNAQPVSSQMSTEDSVFMADTKKVFDSERKPIRGILKRKGKFSSGDSGCSLADISRKSPDLTPEKSKSLEVLSQCEVDSAIDSPDHLSSNPSKDKSTLMSGAFNFILDKACHNPDCGITKSQQCDCDNVTIVQKRKGILKSRNQSEETEKRLSVCSLGSNSSADILNFSYDSSEELRYSPNELNSQSHHNGHESNMSQNFMDFDQGPYASKTPNDSKFDIREKQDLYQKALEISKKV</sequence>
<keyword evidence="3 6" id="KW-0547">Nucleotide-binding</keyword>
<dbReference type="PANTHER" id="PTHR24346">
    <property type="entry name" value="MAP/MICROTUBULE AFFINITY-REGULATING KINASE"/>
    <property type="match status" value="1"/>
</dbReference>
<protein>
    <recommendedName>
        <fullName evidence="8">Protein kinase domain-containing protein</fullName>
    </recommendedName>
</protein>
<keyword evidence="2" id="KW-0808">Transferase</keyword>
<dbReference type="InterPro" id="IPR000719">
    <property type="entry name" value="Prot_kinase_dom"/>
</dbReference>
<evidence type="ECO:0000256" key="1">
    <source>
        <dbReference type="ARBA" id="ARBA00022527"/>
    </source>
</evidence>
<evidence type="ECO:0000313" key="9">
    <source>
        <dbReference type="EMBL" id="KAK3608352.1"/>
    </source>
</evidence>
<gene>
    <name evidence="9" type="ORF">CHS0354_030809</name>
</gene>
<keyword evidence="5 6" id="KW-0067">ATP-binding</keyword>
<dbReference type="InterPro" id="IPR017441">
    <property type="entry name" value="Protein_kinase_ATP_BS"/>
</dbReference>
<dbReference type="Gene3D" id="1.10.510.10">
    <property type="entry name" value="Transferase(Phosphotransferase) domain 1"/>
    <property type="match status" value="1"/>
</dbReference>
<dbReference type="InterPro" id="IPR008271">
    <property type="entry name" value="Ser/Thr_kinase_AS"/>
</dbReference>
<dbReference type="PROSITE" id="PS00108">
    <property type="entry name" value="PROTEIN_KINASE_ST"/>
    <property type="match status" value="1"/>
</dbReference>
<dbReference type="InterPro" id="IPR011009">
    <property type="entry name" value="Kinase-like_dom_sf"/>
</dbReference>
<evidence type="ECO:0000259" key="8">
    <source>
        <dbReference type="PROSITE" id="PS50011"/>
    </source>
</evidence>
<evidence type="ECO:0000256" key="7">
    <source>
        <dbReference type="SAM" id="MobiDB-lite"/>
    </source>
</evidence>
<evidence type="ECO:0000256" key="6">
    <source>
        <dbReference type="PROSITE-ProRule" id="PRU10141"/>
    </source>
</evidence>
<dbReference type="AlphaFoldDB" id="A0AAE0TDF2"/>
<evidence type="ECO:0000256" key="2">
    <source>
        <dbReference type="ARBA" id="ARBA00022679"/>
    </source>
</evidence>